<sequence length="554" mass="60223">LEFNRFGKKNEVRKKLIDNEDGVQQITDFIKVTDGTHTYIAPRNYAYTRLPNTDFGVALVTPIEPTAFYNIKQSEQIDVAPTVGGGFAINKIPLREVLRSCRAIVPDYVLDGLRLPTLDEPSRRPVQSKQFRSAVRKITTSSTTTTTTTATTTTTTETEPTTTTEEELLPEMEETTESSGFDLFNLFQGFAGRNLRKPRSVPANPTELSADTGLDYCQSLDRPLPEECTTGIPLTATFEQSSSDTWTTFRPTSSIVSELVAAPSTPLTADVVSTDTKLTTTNPEPVQPDSISVDTATTTTTTTSTAAAATTTTTETIPVTENIDKVKEKDYLGATQVQTTDDTEAPATTKAATLAGVLLTTKKTTITTEKPSKPLDKIITTSITTTEMSDSATPPPLTENEVKRTVDEDTVESTPNTENSTGQISPIAQETANFTVASDSPDHFVSEAPALTIPISTTTHSKQQQQGQSVQSTTSPSLPETEDTAAPEKSHISLAAAKLRQRYTQGSYKPFTVKAPVHMHTPTVVTLMEFLRTARQYEKSKNHYCLVLISLSRG</sequence>
<evidence type="ECO:0000256" key="1">
    <source>
        <dbReference type="SAM" id="MobiDB-lite"/>
    </source>
</evidence>
<evidence type="ECO:0000313" key="2">
    <source>
        <dbReference type="WBParaSite" id="ECPE_0001063201-mRNA-1"/>
    </source>
</evidence>
<feature type="region of interest" description="Disordered" evidence="1">
    <location>
        <begin position="457"/>
        <end position="489"/>
    </location>
</feature>
<feature type="compositionally biased region" description="Low complexity" evidence="1">
    <location>
        <begin position="139"/>
        <end position="163"/>
    </location>
</feature>
<dbReference type="AlphaFoldDB" id="A0A183AUG5"/>
<feature type="region of interest" description="Disordered" evidence="1">
    <location>
        <begin position="386"/>
        <end position="423"/>
    </location>
</feature>
<accession>A0A183AUG5</accession>
<reference evidence="2" key="1">
    <citation type="submission" date="2016-06" db="UniProtKB">
        <authorList>
            <consortium name="WormBaseParasite"/>
        </authorList>
    </citation>
    <scope>IDENTIFICATION</scope>
</reference>
<proteinExistence type="predicted"/>
<protein>
    <submittedName>
        <fullName evidence="2">Flocculation protein FLO11</fullName>
    </submittedName>
</protein>
<dbReference type="WBParaSite" id="ECPE_0001063201-mRNA-1">
    <property type="protein sequence ID" value="ECPE_0001063201-mRNA-1"/>
    <property type="gene ID" value="ECPE_0001063201"/>
</dbReference>
<feature type="region of interest" description="Disordered" evidence="1">
    <location>
        <begin position="124"/>
        <end position="168"/>
    </location>
</feature>
<feature type="compositionally biased region" description="Polar residues" evidence="1">
    <location>
        <begin position="412"/>
        <end position="423"/>
    </location>
</feature>
<feature type="compositionally biased region" description="Low complexity" evidence="1">
    <location>
        <begin position="457"/>
        <end position="477"/>
    </location>
</feature>
<organism evidence="2">
    <name type="scientific">Echinostoma caproni</name>
    <dbReference type="NCBI Taxonomy" id="27848"/>
    <lineage>
        <taxon>Eukaryota</taxon>
        <taxon>Metazoa</taxon>
        <taxon>Spiralia</taxon>
        <taxon>Lophotrochozoa</taxon>
        <taxon>Platyhelminthes</taxon>
        <taxon>Trematoda</taxon>
        <taxon>Digenea</taxon>
        <taxon>Plagiorchiida</taxon>
        <taxon>Echinostomata</taxon>
        <taxon>Echinostomatoidea</taxon>
        <taxon>Echinostomatidae</taxon>
        <taxon>Echinostoma</taxon>
    </lineage>
</organism>
<name>A0A183AUG5_9TREM</name>